<dbReference type="AlphaFoldDB" id="F9PAB2"/>
<dbReference type="Proteomes" id="UP000003287">
    <property type="component" value="Unassembled WGS sequence"/>
</dbReference>
<dbReference type="EMBL" id="AFUP01000009">
    <property type="protein sequence ID" value="EGV06858.1"/>
    <property type="molecule type" value="Genomic_DNA"/>
</dbReference>
<accession>F9PAB2</accession>
<evidence type="ECO:0000313" key="2">
    <source>
        <dbReference type="Proteomes" id="UP000003287"/>
    </source>
</evidence>
<protein>
    <submittedName>
        <fullName evidence="1">Uncharacterized protein</fullName>
    </submittedName>
</protein>
<proteinExistence type="predicted"/>
<gene>
    <name evidence="1" type="ORF">HMPREF1042_2168</name>
</gene>
<sequence>MILSNTSKPRKLRQQELSGFSLYKLKYGKNLNLVDKKPQAKTCGNG</sequence>
<name>F9PAB2_STRCV</name>
<organism evidence="1 2">
    <name type="scientific">Streptococcus constellatus subsp. pharyngis SK1060 = CCUG 46377</name>
    <dbReference type="NCBI Taxonomy" id="1035184"/>
    <lineage>
        <taxon>Bacteria</taxon>
        <taxon>Bacillati</taxon>
        <taxon>Bacillota</taxon>
        <taxon>Bacilli</taxon>
        <taxon>Lactobacillales</taxon>
        <taxon>Streptococcaceae</taxon>
        <taxon>Streptococcus</taxon>
        <taxon>Streptococcus anginosus group</taxon>
    </lineage>
</organism>
<evidence type="ECO:0000313" key="1">
    <source>
        <dbReference type="EMBL" id="EGV06858.1"/>
    </source>
</evidence>
<reference evidence="1 2" key="1">
    <citation type="submission" date="2011-06" db="EMBL/GenBank/DDBJ databases">
        <authorList>
            <person name="Harkins D.M."/>
            <person name="Madupu R."/>
            <person name="Durkin A.S."/>
            <person name="Torralba M."/>
            <person name="Methe B."/>
            <person name="Sutton G.G."/>
            <person name="Nelson K.E."/>
        </authorList>
    </citation>
    <scope>NUCLEOTIDE SEQUENCE [LARGE SCALE GENOMIC DNA]</scope>
    <source>
        <strain evidence="1 2">SK1060</strain>
    </source>
</reference>